<keyword evidence="4" id="KW-1185">Reference proteome</keyword>
<dbReference type="GeneID" id="89931766"/>
<comment type="caution">
    <text evidence="3">The sequence shown here is derived from an EMBL/GenBank/DDBJ whole genome shotgun (WGS) entry which is preliminary data.</text>
</comment>
<dbReference type="RefSeq" id="XP_064654167.1">
    <property type="nucleotide sequence ID" value="XM_064807658.1"/>
</dbReference>
<feature type="region of interest" description="Disordered" evidence="2">
    <location>
        <begin position="579"/>
        <end position="598"/>
    </location>
</feature>
<accession>A0AAV9NVD8</accession>
<evidence type="ECO:0000256" key="1">
    <source>
        <dbReference type="SAM" id="Coils"/>
    </source>
</evidence>
<feature type="coiled-coil region" evidence="1">
    <location>
        <begin position="964"/>
        <end position="994"/>
    </location>
</feature>
<feature type="compositionally biased region" description="Polar residues" evidence="2">
    <location>
        <begin position="481"/>
        <end position="490"/>
    </location>
</feature>
<feature type="compositionally biased region" description="Gly residues" evidence="2">
    <location>
        <begin position="1257"/>
        <end position="1267"/>
    </location>
</feature>
<reference evidence="3 4" key="1">
    <citation type="submission" date="2023-08" db="EMBL/GenBank/DDBJ databases">
        <title>Black Yeasts Isolated from many extreme environments.</title>
        <authorList>
            <person name="Coleine C."/>
            <person name="Stajich J.E."/>
            <person name="Selbmann L."/>
        </authorList>
    </citation>
    <scope>NUCLEOTIDE SEQUENCE [LARGE SCALE GENOMIC DNA]</scope>
    <source>
        <strain evidence="3 4">CCFEE 5935</strain>
    </source>
</reference>
<dbReference type="EMBL" id="JAVRRT010000023">
    <property type="protein sequence ID" value="KAK5163765.1"/>
    <property type="molecule type" value="Genomic_DNA"/>
</dbReference>
<proteinExistence type="predicted"/>
<feature type="region of interest" description="Disordered" evidence="2">
    <location>
        <begin position="867"/>
        <end position="896"/>
    </location>
</feature>
<feature type="region of interest" description="Disordered" evidence="2">
    <location>
        <begin position="329"/>
        <end position="423"/>
    </location>
</feature>
<feature type="region of interest" description="Disordered" evidence="2">
    <location>
        <begin position="1247"/>
        <end position="1267"/>
    </location>
</feature>
<feature type="compositionally biased region" description="Basic and acidic residues" evidence="2">
    <location>
        <begin position="1121"/>
        <end position="1131"/>
    </location>
</feature>
<gene>
    <name evidence="3" type="ORF">LTR77_010438</name>
</gene>
<feature type="compositionally biased region" description="Basic and acidic residues" evidence="2">
    <location>
        <begin position="1076"/>
        <end position="1090"/>
    </location>
</feature>
<feature type="compositionally biased region" description="Low complexity" evidence="2">
    <location>
        <begin position="368"/>
        <end position="380"/>
    </location>
</feature>
<name>A0AAV9NVD8_9PEZI</name>
<feature type="region of interest" description="Disordered" evidence="2">
    <location>
        <begin position="796"/>
        <end position="820"/>
    </location>
</feature>
<feature type="compositionally biased region" description="Basic and acidic residues" evidence="2">
    <location>
        <begin position="579"/>
        <end position="594"/>
    </location>
</feature>
<sequence length="1267" mass="137825">MSSTTTAAAAAATSFCCHHPTDRTASPSPPPRPIANLDGIFAAAALPDDHPHALTFQHRAPEVNTGIVCSPGLGSKLKLQFSRRRSKMSLAKEKDCEGWDEDARVVSTREMMREVDGGSGSASGRAGKGAPPMLELRRFGSMSPITSEDCERLVYLKPAVKRSEDEADEASGTAGLANVVATYQPDAMVGCGNQRPLPPLPKSFSAPLLPCADAGTSPSTPIAGEASSRSTGALLTARRSRSDSDLAGAFRRQSDQICFTAGSSDGTGDASAPASADTPAIPILHVREPTREDLLESPPADQLPELKQKPSDRGLHLYNMGISQQLRSMSQLSDVAEDDSMPASPHPWTFHYRERSDLGPGRRPRQMSSSGVNSGNVPSSWGRVRSPGVETASSVYSRPTSAGASAVQITSVSETPGTETPVPAIDMNALFADWPLKTSKPSASRETSKVNVTKGSQRSGGSAYRDKPLPSTPGENRKDSGTASFHTAANSAGDRSVRWSSPPEHHFRVPPRLLYSALAYACKDDQPVRKTVKKRRSIFKFLRPGSRKQQHAPSTFTMSEMDGDLDTPEAQMGVATTDDDKISPAKNAGHENLKTYDGQSEDPALLTVQYELDERPSRSTRSVSMIDFGAAANEDADTLSQLPISTGLQRRPTHADYERNLSVIGDDRRRPSVINLQSAMEVEKDDHRDSVGIRRRISRARPLKDDANPLMAQALEKHQQEKALFRSASKQRESLNPSQTVPVFKSSPFSSGVPTPDTRSELLDPLGNDREAGLAGRSVSSTHLAVPSAATYASSGVSSTAGASRAGPRGSGSSSLRLGKKRIGTSLESWSRYPSHNRGERCASAGRPDNVITRDFAVDVDHADIHETDETEAEQTVSPGSKRTNKAKRSKAPLPKSRSMTFSSIVRYYSNLFSSSSVGQNRRTSVTLGGRLEYPELELLPPQLAAEPVVHPHHKHSGALGRFKEHAREDADKLRELVREEEDKVEEYVHEEEEKLETFVRREEDLVEGFVKKEEGKLKDYVRAEEDKIKKEEGKLKQYVRAEEDKFKHHRWRHHSSDRESTGRESPFREISLFEVPRDRSQDSAKRRDTMAIGPMDDLEDEGPTPGGGSVTTDAGLKLDGASHDPTEIEVKPTTPSKAELWSDIYRQCLTRPSSSSHDTTLRPPADPSRSSSMPPPALKPVKARSPEQPKQTDPNATIRRFPSVTVIDDRKGHFRSISLISVKGGKEAGFERGSTGELVELVKERERGEEKKLVGTAGGTGKGVAF</sequence>
<feature type="region of interest" description="Disordered" evidence="2">
    <location>
        <begin position="211"/>
        <end position="247"/>
    </location>
</feature>
<feature type="compositionally biased region" description="Polar residues" evidence="2">
    <location>
        <begin position="439"/>
        <end position="460"/>
    </location>
</feature>
<protein>
    <submittedName>
        <fullName evidence="3">Uncharacterized protein</fullName>
    </submittedName>
</protein>
<keyword evidence="1" id="KW-0175">Coiled coil</keyword>
<feature type="region of interest" description="Disordered" evidence="2">
    <location>
        <begin position="260"/>
        <end position="282"/>
    </location>
</feature>
<evidence type="ECO:0000256" key="2">
    <source>
        <dbReference type="SAM" id="MobiDB-lite"/>
    </source>
</evidence>
<organism evidence="3 4">
    <name type="scientific">Saxophila tyrrhenica</name>
    <dbReference type="NCBI Taxonomy" id="1690608"/>
    <lineage>
        <taxon>Eukaryota</taxon>
        <taxon>Fungi</taxon>
        <taxon>Dikarya</taxon>
        <taxon>Ascomycota</taxon>
        <taxon>Pezizomycotina</taxon>
        <taxon>Dothideomycetes</taxon>
        <taxon>Dothideomycetidae</taxon>
        <taxon>Mycosphaerellales</taxon>
        <taxon>Extremaceae</taxon>
        <taxon>Saxophila</taxon>
    </lineage>
</organism>
<feature type="region of interest" description="Disordered" evidence="2">
    <location>
        <begin position="1047"/>
        <end position="1205"/>
    </location>
</feature>
<feature type="compositionally biased region" description="Low complexity" evidence="2">
    <location>
        <begin position="796"/>
        <end position="817"/>
    </location>
</feature>
<dbReference type="Proteomes" id="UP001337655">
    <property type="component" value="Unassembled WGS sequence"/>
</dbReference>
<feature type="compositionally biased region" description="Basic and acidic residues" evidence="2">
    <location>
        <begin position="758"/>
        <end position="772"/>
    </location>
</feature>
<evidence type="ECO:0000313" key="3">
    <source>
        <dbReference type="EMBL" id="KAK5163765.1"/>
    </source>
</evidence>
<feature type="region of interest" description="Disordered" evidence="2">
    <location>
        <begin position="685"/>
        <end position="779"/>
    </location>
</feature>
<feature type="compositionally biased region" description="Polar residues" evidence="2">
    <location>
        <begin position="734"/>
        <end position="753"/>
    </location>
</feature>
<feature type="compositionally biased region" description="Polar residues" evidence="2">
    <location>
        <begin position="391"/>
        <end position="418"/>
    </location>
</feature>
<evidence type="ECO:0000313" key="4">
    <source>
        <dbReference type="Proteomes" id="UP001337655"/>
    </source>
</evidence>
<feature type="compositionally biased region" description="Basic and acidic residues" evidence="2">
    <location>
        <begin position="715"/>
        <end position="724"/>
    </location>
</feature>
<dbReference type="AlphaFoldDB" id="A0AAV9NVD8"/>
<feature type="compositionally biased region" description="Basic and acidic residues" evidence="2">
    <location>
        <begin position="1055"/>
        <end position="1068"/>
    </location>
</feature>
<feature type="region of interest" description="Disordered" evidence="2">
    <location>
        <begin position="438"/>
        <end position="504"/>
    </location>
</feature>